<feature type="compositionally biased region" description="Basic and acidic residues" evidence="1">
    <location>
        <begin position="48"/>
        <end position="57"/>
    </location>
</feature>
<proteinExistence type="predicted"/>
<dbReference type="EMBL" id="MFHH01000009">
    <property type="protein sequence ID" value="OGF65338.1"/>
    <property type="molecule type" value="Genomic_DNA"/>
</dbReference>
<protein>
    <submittedName>
        <fullName evidence="2">Uncharacterized protein</fullName>
    </submittedName>
</protein>
<comment type="caution">
    <text evidence="2">The sequence shown here is derived from an EMBL/GenBank/DDBJ whole genome shotgun (WGS) entry which is preliminary data.</text>
</comment>
<accession>A0A1F5VPS4</accession>
<sequence length="65" mass="7271">MINQSNKRYEDSAFISASSQGVFDYADDHRHFSSHMSQSSLMTGGGRMDIESDEGRGQKIGSRIR</sequence>
<evidence type="ECO:0000256" key="1">
    <source>
        <dbReference type="SAM" id="MobiDB-lite"/>
    </source>
</evidence>
<evidence type="ECO:0000313" key="2">
    <source>
        <dbReference type="EMBL" id="OGF65338.1"/>
    </source>
</evidence>
<dbReference type="Proteomes" id="UP000177451">
    <property type="component" value="Unassembled WGS sequence"/>
</dbReference>
<feature type="region of interest" description="Disordered" evidence="1">
    <location>
        <begin position="34"/>
        <end position="65"/>
    </location>
</feature>
<organism evidence="2 3">
    <name type="scientific">Candidatus Giovannonibacteria bacterium RIFCSPHIGHO2_02_42_15</name>
    <dbReference type="NCBI Taxonomy" id="1798329"/>
    <lineage>
        <taxon>Bacteria</taxon>
        <taxon>Candidatus Giovannoniibacteriota</taxon>
    </lineage>
</organism>
<name>A0A1F5VPS4_9BACT</name>
<evidence type="ECO:0000313" key="3">
    <source>
        <dbReference type="Proteomes" id="UP000177451"/>
    </source>
</evidence>
<gene>
    <name evidence="2" type="ORF">A2Z53_02390</name>
</gene>
<reference evidence="2 3" key="1">
    <citation type="journal article" date="2016" name="Nat. Commun.">
        <title>Thousands of microbial genomes shed light on interconnected biogeochemical processes in an aquifer system.</title>
        <authorList>
            <person name="Anantharaman K."/>
            <person name="Brown C.T."/>
            <person name="Hug L.A."/>
            <person name="Sharon I."/>
            <person name="Castelle C.J."/>
            <person name="Probst A.J."/>
            <person name="Thomas B.C."/>
            <person name="Singh A."/>
            <person name="Wilkins M.J."/>
            <person name="Karaoz U."/>
            <person name="Brodie E.L."/>
            <person name="Williams K.H."/>
            <person name="Hubbard S.S."/>
            <person name="Banfield J.F."/>
        </authorList>
    </citation>
    <scope>NUCLEOTIDE SEQUENCE [LARGE SCALE GENOMIC DNA]</scope>
</reference>
<dbReference type="AlphaFoldDB" id="A0A1F5VPS4"/>